<dbReference type="PRINTS" id="PR00455">
    <property type="entry name" value="HTHTETR"/>
</dbReference>
<organism evidence="6 7">
    <name type="scientific">Gordonia asplenii</name>
    <dbReference type="NCBI Taxonomy" id="2725283"/>
    <lineage>
        <taxon>Bacteria</taxon>
        <taxon>Bacillati</taxon>
        <taxon>Actinomycetota</taxon>
        <taxon>Actinomycetes</taxon>
        <taxon>Mycobacteriales</taxon>
        <taxon>Gordoniaceae</taxon>
        <taxon>Gordonia</taxon>
    </lineage>
</organism>
<dbReference type="PANTHER" id="PTHR30055">
    <property type="entry name" value="HTH-TYPE TRANSCRIPTIONAL REGULATOR RUTR"/>
    <property type="match status" value="1"/>
</dbReference>
<dbReference type="InterPro" id="IPR036271">
    <property type="entry name" value="Tet_transcr_reg_TetR-rel_C_sf"/>
</dbReference>
<dbReference type="InterPro" id="IPR050109">
    <property type="entry name" value="HTH-type_TetR-like_transc_reg"/>
</dbReference>
<evidence type="ECO:0000256" key="4">
    <source>
        <dbReference type="PROSITE-ProRule" id="PRU00335"/>
    </source>
</evidence>
<dbReference type="AlphaFoldDB" id="A0A848KWT4"/>
<keyword evidence="2 4" id="KW-0238">DNA-binding</keyword>
<proteinExistence type="predicted"/>
<gene>
    <name evidence="6" type="ORF">HH308_16265</name>
</gene>
<name>A0A848KWT4_9ACTN</name>
<dbReference type="PROSITE" id="PS50977">
    <property type="entry name" value="HTH_TETR_2"/>
    <property type="match status" value="1"/>
</dbReference>
<dbReference type="GO" id="GO:0000976">
    <property type="term" value="F:transcription cis-regulatory region binding"/>
    <property type="evidence" value="ECO:0007669"/>
    <property type="project" value="TreeGrafter"/>
</dbReference>
<evidence type="ECO:0000256" key="2">
    <source>
        <dbReference type="ARBA" id="ARBA00023125"/>
    </source>
</evidence>
<keyword evidence="7" id="KW-1185">Reference proteome</keyword>
<dbReference type="Gene3D" id="1.10.10.60">
    <property type="entry name" value="Homeodomain-like"/>
    <property type="match status" value="1"/>
</dbReference>
<evidence type="ECO:0000256" key="1">
    <source>
        <dbReference type="ARBA" id="ARBA00023015"/>
    </source>
</evidence>
<dbReference type="Pfam" id="PF00440">
    <property type="entry name" value="TetR_N"/>
    <property type="match status" value="1"/>
</dbReference>
<dbReference type="EMBL" id="JABBNB010000016">
    <property type="protein sequence ID" value="NMO02769.1"/>
    <property type="molecule type" value="Genomic_DNA"/>
</dbReference>
<evidence type="ECO:0000256" key="3">
    <source>
        <dbReference type="ARBA" id="ARBA00023163"/>
    </source>
</evidence>
<dbReference type="SUPFAM" id="SSF46689">
    <property type="entry name" value="Homeodomain-like"/>
    <property type="match status" value="1"/>
</dbReference>
<comment type="caution">
    <text evidence="6">The sequence shown here is derived from an EMBL/GenBank/DDBJ whole genome shotgun (WGS) entry which is preliminary data.</text>
</comment>
<dbReference type="SUPFAM" id="SSF48498">
    <property type="entry name" value="Tetracyclin repressor-like, C-terminal domain"/>
    <property type="match status" value="1"/>
</dbReference>
<evidence type="ECO:0000313" key="6">
    <source>
        <dbReference type="EMBL" id="NMO02769.1"/>
    </source>
</evidence>
<dbReference type="PANTHER" id="PTHR30055:SF234">
    <property type="entry name" value="HTH-TYPE TRANSCRIPTIONAL REGULATOR BETI"/>
    <property type="match status" value="1"/>
</dbReference>
<dbReference type="RefSeq" id="WP_170195275.1">
    <property type="nucleotide sequence ID" value="NZ_JABBNB010000016.1"/>
</dbReference>
<dbReference type="GO" id="GO:0003700">
    <property type="term" value="F:DNA-binding transcription factor activity"/>
    <property type="evidence" value="ECO:0007669"/>
    <property type="project" value="TreeGrafter"/>
</dbReference>
<dbReference type="InterPro" id="IPR009057">
    <property type="entry name" value="Homeodomain-like_sf"/>
</dbReference>
<dbReference type="InterPro" id="IPR001647">
    <property type="entry name" value="HTH_TetR"/>
</dbReference>
<dbReference type="Proteomes" id="UP000550729">
    <property type="component" value="Unassembled WGS sequence"/>
</dbReference>
<reference evidence="6 7" key="1">
    <citation type="submission" date="2020-04" db="EMBL/GenBank/DDBJ databases">
        <title>Gordonia sp. nov. TBRC 11910.</title>
        <authorList>
            <person name="Suriyachadkun C."/>
        </authorList>
    </citation>
    <scope>NUCLEOTIDE SEQUENCE [LARGE SCALE GENOMIC DNA]</scope>
    <source>
        <strain evidence="6 7">TBRC 11910</strain>
    </source>
</reference>
<keyword evidence="1" id="KW-0805">Transcription regulation</keyword>
<keyword evidence="3" id="KW-0804">Transcription</keyword>
<dbReference type="Gene3D" id="1.10.357.10">
    <property type="entry name" value="Tetracycline Repressor, domain 2"/>
    <property type="match status" value="1"/>
</dbReference>
<feature type="DNA-binding region" description="H-T-H motif" evidence="4">
    <location>
        <begin position="43"/>
        <end position="62"/>
    </location>
</feature>
<feature type="domain" description="HTH tetR-type" evidence="5">
    <location>
        <begin position="20"/>
        <end position="80"/>
    </location>
</feature>
<evidence type="ECO:0000313" key="7">
    <source>
        <dbReference type="Proteomes" id="UP000550729"/>
    </source>
</evidence>
<accession>A0A848KWT4</accession>
<protein>
    <submittedName>
        <fullName evidence="6">TetR/AcrR family transcriptional regulator</fullName>
    </submittedName>
</protein>
<evidence type="ECO:0000259" key="5">
    <source>
        <dbReference type="PROSITE" id="PS50977"/>
    </source>
</evidence>
<sequence>MTEARTTPRRRGSLREEQKRATRARLIEAARAHFCEHGYAAVTIDDVAADVGCSRATFYLHFPSKLAILQAVSEDDVQSATEFYDGLDKVLATGSRDVFAAWVTDAIAWFTEHKDMLAAWNEATALEPDFTATAREGITALPDAMPRYLSRQAPEQRAEARLRVELFVAQLERFFARWALQGTIEVAESVAVDVLTDIWFPALTTN</sequence>